<dbReference type="EMBL" id="CABIJS010000044">
    <property type="protein sequence ID" value="VUZ41012.1"/>
    <property type="molecule type" value="Genomic_DNA"/>
</dbReference>
<feature type="non-terminal residue" evidence="1">
    <location>
        <position position="1"/>
    </location>
</feature>
<organism evidence="1 2">
    <name type="scientific">Hymenolepis diminuta</name>
    <name type="common">Rat tapeworm</name>
    <dbReference type="NCBI Taxonomy" id="6216"/>
    <lineage>
        <taxon>Eukaryota</taxon>
        <taxon>Metazoa</taxon>
        <taxon>Spiralia</taxon>
        <taxon>Lophotrochozoa</taxon>
        <taxon>Platyhelminthes</taxon>
        <taxon>Cestoda</taxon>
        <taxon>Eucestoda</taxon>
        <taxon>Cyclophyllidea</taxon>
        <taxon>Hymenolepididae</taxon>
        <taxon>Hymenolepis</taxon>
    </lineage>
</organism>
<gene>
    <name evidence="1" type="ORF">WMSIL1_LOCUS1823</name>
</gene>
<protein>
    <submittedName>
        <fullName evidence="1">Uncharacterized protein</fullName>
    </submittedName>
</protein>
<sequence length="69" mass="7961">DLSAFAEDHIKCLLLFSYLRELCQTDVYRRIFRMIKVSSKITLENIVYESPNFESGLNQQKSGENSSAI</sequence>
<keyword evidence="2" id="KW-1185">Reference proteome</keyword>
<accession>A0A564Y169</accession>
<dbReference type="Proteomes" id="UP000321570">
    <property type="component" value="Unassembled WGS sequence"/>
</dbReference>
<evidence type="ECO:0000313" key="1">
    <source>
        <dbReference type="EMBL" id="VUZ41012.1"/>
    </source>
</evidence>
<proteinExistence type="predicted"/>
<dbReference type="AlphaFoldDB" id="A0A564Y169"/>
<reference evidence="1 2" key="1">
    <citation type="submission" date="2019-07" db="EMBL/GenBank/DDBJ databases">
        <authorList>
            <person name="Jastrzebski P J."/>
            <person name="Paukszto L."/>
            <person name="Jastrzebski P J."/>
        </authorList>
    </citation>
    <scope>NUCLEOTIDE SEQUENCE [LARGE SCALE GENOMIC DNA]</scope>
    <source>
        <strain evidence="1 2">WMS-il1</strain>
    </source>
</reference>
<evidence type="ECO:0000313" key="2">
    <source>
        <dbReference type="Proteomes" id="UP000321570"/>
    </source>
</evidence>
<name>A0A564Y169_HYMDI</name>